<dbReference type="Proteomes" id="UP001221898">
    <property type="component" value="Unassembled WGS sequence"/>
</dbReference>
<feature type="region of interest" description="Disordered" evidence="1">
    <location>
        <begin position="1"/>
        <end position="22"/>
    </location>
</feature>
<accession>A0AAD7WUU4</accession>
<comment type="caution">
    <text evidence="2">The sequence shown here is derived from an EMBL/GenBank/DDBJ whole genome shotgun (WGS) entry which is preliminary data.</text>
</comment>
<reference evidence="2" key="1">
    <citation type="journal article" date="2023" name="Science">
        <title>Genome structures resolve the early diversification of teleost fishes.</title>
        <authorList>
            <person name="Parey E."/>
            <person name="Louis A."/>
            <person name="Montfort J."/>
            <person name="Bouchez O."/>
            <person name="Roques C."/>
            <person name="Iampietro C."/>
            <person name="Lluch J."/>
            <person name="Castinel A."/>
            <person name="Donnadieu C."/>
            <person name="Desvignes T."/>
            <person name="Floi Bucao C."/>
            <person name="Jouanno E."/>
            <person name="Wen M."/>
            <person name="Mejri S."/>
            <person name="Dirks R."/>
            <person name="Jansen H."/>
            <person name="Henkel C."/>
            <person name="Chen W.J."/>
            <person name="Zahm M."/>
            <person name="Cabau C."/>
            <person name="Klopp C."/>
            <person name="Thompson A.W."/>
            <person name="Robinson-Rechavi M."/>
            <person name="Braasch I."/>
            <person name="Lecointre G."/>
            <person name="Bobe J."/>
            <person name="Postlethwait J.H."/>
            <person name="Berthelot C."/>
            <person name="Roest Crollius H."/>
            <person name="Guiguen Y."/>
        </authorList>
    </citation>
    <scope>NUCLEOTIDE SEQUENCE</scope>
    <source>
        <strain evidence="2">NC1722</strain>
    </source>
</reference>
<dbReference type="AlphaFoldDB" id="A0AAD7WUU4"/>
<protein>
    <submittedName>
        <fullName evidence="2">Uncharacterized protein</fullName>
    </submittedName>
</protein>
<evidence type="ECO:0000313" key="2">
    <source>
        <dbReference type="EMBL" id="KAJ8409858.1"/>
    </source>
</evidence>
<dbReference type="EMBL" id="JAINUG010000029">
    <property type="protein sequence ID" value="KAJ8409858.1"/>
    <property type="molecule type" value="Genomic_DNA"/>
</dbReference>
<feature type="region of interest" description="Disordered" evidence="1">
    <location>
        <begin position="37"/>
        <end position="59"/>
    </location>
</feature>
<gene>
    <name evidence="2" type="ORF">AAFF_G00219170</name>
</gene>
<keyword evidence="3" id="KW-1185">Reference proteome</keyword>
<sequence>MWRGKLGRPAGREDGSRLRSAPPRVCLGVVPHCGSWGQGASKDSSPPFPAPSIQMGQSGAAYSSPVSSVSLCRCQEAHWTPKRLSLDGSWHVWRNALPPWHMEHSHQTPVCDRMCATVSLIL</sequence>
<proteinExistence type="predicted"/>
<name>A0AAD7WUU4_9TELE</name>
<evidence type="ECO:0000256" key="1">
    <source>
        <dbReference type="SAM" id="MobiDB-lite"/>
    </source>
</evidence>
<evidence type="ECO:0000313" key="3">
    <source>
        <dbReference type="Proteomes" id="UP001221898"/>
    </source>
</evidence>
<organism evidence="2 3">
    <name type="scientific">Aldrovandia affinis</name>
    <dbReference type="NCBI Taxonomy" id="143900"/>
    <lineage>
        <taxon>Eukaryota</taxon>
        <taxon>Metazoa</taxon>
        <taxon>Chordata</taxon>
        <taxon>Craniata</taxon>
        <taxon>Vertebrata</taxon>
        <taxon>Euteleostomi</taxon>
        <taxon>Actinopterygii</taxon>
        <taxon>Neopterygii</taxon>
        <taxon>Teleostei</taxon>
        <taxon>Notacanthiformes</taxon>
        <taxon>Halosauridae</taxon>
        <taxon>Aldrovandia</taxon>
    </lineage>
</organism>